<evidence type="ECO:0000256" key="2">
    <source>
        <dbReference type="ARBA" id="ARBA00023015"/>
    </source>
</evidence>
<dbReference type="GO" id="GO:0032993">
    <property type="term" value="C:protein-DNA complex"/>
    <property type="evidence" value="ECO:0007669"/>
    <property type="project" value="TreeGrafter"/>
</dbReference>
<organism evidence="8 9">
    <name type="scientific">Nocardia huaxiensis</name>
    <dbReference type="NCBI Taxonomy" id="2755382"/>
    <lineage>
        <taxon>Bacteria</taxon>
        <taxon>Bacillati</taxon>
        <taxon>Actinomycetota</taxon>
        <taxon>Actinomycetes</taxon>
        <taxon>Mycobacteriales</taxon>
        <taxon>Nocardiaceae</taxon>
        <taxon>Nocardia</taxon>
    </lineage>
</organism>
<sequence length="325" mass="35243">MSRFESIEVPRLRWFAAVAEELHFARAAKGLGISRQRLSRTVIELEEELGTKLFVPGDGPTELTDEGRELLAAAREIIARTPVAAPVVASEAAERLRVGFVPGVTVTKWERIWGDRFADVPLELIPTPMGEQEVALREGRVDMCFVRLPIDREGVNAIPLYREVPVVVVPKDSAVAAFDAVSTADLADERMQDASDLDDAAMTMELVAAVSGAAIVPHSIARLHHRKDLVYRTVTDAPDTEVALAWPTAKTTELVEEFVGVVRGRSERSSRSSSGRTEDKPAQSRGKQAAGGKQPAKKPQPAKKQSGVARGRSGGAKSAGRRRGR</sequence>
<dbReference type="Gene3D" id="3.40.190.10">
    <property type="entry name" value="Periplasmic binding protein-like II"/>
    <property type="match status" value="4"/>
</dbReference>
<feature type="compositionally biased region" description="Basic and acidic residues" evidence="6">
    <location>
        <begin position="264"/>
        <end position="282"/>
    </location>
</feature>
<proteinExistence type="inferred from homology"/>
<evidence type="ECO:0000256" key="4">
    <source>
        <dbReference type="ARBA" id="ARBA00023159"/>
    </source>
</evidence>
<dbReference type="CDD" id="cd08414">
    <property type="entry name" value="PBP2_LTTR_aromatics_like"/>
    <property type="match status" value="1"/>
</dbReference>
<keyword evidence="4" id="KW-0010">Activator</keyword>
<dbReference type="SUPFAM" id="SSF46785">
    <property type="entry name" value="Winged helix' DNA-binding domain"/>
    <property type="match status" value="1"/>
</dbReference>
<dbReference type="Pfam" id="PF03466">
    <property type="entry name" value="LysR_substrate"/>
    <property type="match status" value="1"/>
</dbReference>
<name>A0A7D6ZEK4_9NOCA</name>
<dbReference type="PANTHER" id="PTHR30346">
    <property type="entry name" value="TRANSCRIPTIONAL DUAL REGULATOR HCAR-RELATED"/>
    <property type="match status" value="1"/>
</dbReference>
<gene>
    <name evidence="8" type="ORF">H0264_05650</name>
</gene>
<dbReference type="InterPro" id="IPR036390">
    <property type="entry name" value="WH_DNA-bd_sf"/>
</dbReference>
<evidence type="ECO:0000256" key="1">
    <source>
        <dbReference type="ARBA" id="ARBA00009437"/>
    </source>
</evidence>
<dbReference type="RefSeq" id="WP_181582979.1">
    <property type="nucleotide sequence ID" value="NZ_CP059399.1"/>
</dbReference>
<dbReference type="Proteomes" id="UP000515512">
    <property type="component" value="Chromosome"/>
</dbReference>
<evidence type="ECO:0000256" key="3">
    <source>
        <dbReference type="ARBA" id="ARBA00023125"/>
    </source>
</evidence>
<protein>
    <submittedName>
        <fullName evidence="8">LysR family transcriptional regulator</fullName>
    </submittedName>
</protein>
<dbReference type="InterPro" id="IPR036388">
    <property type="entry name" value="WH-like_DNA-bd_sf"/>
</dbReference>
<feature type="domain" description="HTH lysR-type" evidence="7">
    <location>
        <begin position="7"/>
        <end position="64"/>
    </location>
</feature>
<dbReference type="GO" id="GO:0003700">
    <property type="term" value="F:DNA-binding transcription factor activity"/>
    <property type="evidence" value="ECO:0007669"/>
    <property type="project" value="InterPro"/>
</dbReference>
<dbReference type="SUPFAM" id="SSF53850">
    <property type="entry name" value="Periplasmic binding protein-like II"/>
    <property type="match status" value="1"/>
</dbReference>
<evidence type="ECO:0000313" key="8">
    <source>
        <dbReference type="EMBL" id="QLY31798.1"/>
    </source>
</evidence>
<feature type="compositionally biased region" description="Low complexity" evidence="6">
    <location>
        <begin position="286"/>
        <end position="318"/>
    </location>
</feature>
<feature type="region of interest" description="Disordered" evidence="6">
    <location>
        <begin position="263"/>
        <end position="325"/>
    </location>
</feature>
<dbReference type="KEGG" id="nhu:H0264_05650"/>
<evidence type="ECO:0000256" key="6">
    <source>
        <dbReference type="SAM" id="MobiDB-lite"/>
    </source>
</evidence>
<dbReference type="Pfam" id="PF00126">
    <property type="entry name" value="HTH_1"/>
    <property type="match status" value="1"/>
</dbReference>
<accession>A0A7D6ZEK4</accession>
<dbReference type="GO" id="GO:0003677">
    <property type="term" value="F:DNA binding"/>
    <property type="evidence" value="ECO:0007669"/>
    <property type="project" value="UniProtKB-KW"/>
</dbReference>
<dbReference type="PROSITE" id="PS50931">
    <property type="entry name" value="HTH_LYSR"/>
    <property type="match status" value="1"/>
</dbReference>
<dbReference type="Gene3D" id="1.10.10.10">
    <property type="entry name" value="Winged helix-like DNA-binding domain superfamily/Winged helix DNA-binding domain"/>
    <property type="match status" value="1"/>
</dbReference>
<keyword evidence="3" id="KW-0238">DNA-binding</keyword>
<evidence type="ECO:0000256" key="5">
    <source>
        <dbReference type="ARBA" id="ARBA00023163"/>
    </source>
</evidence>
<dbReference type="InterPro" id="IPR000847">
    <property type="entry name" value="LysR_HTH_N"/>
</dbReference>
<evidence type="ECO:0000313" key="9">
    <source>
        <dbReference type="Proteomes" id="UP000515512"/>
    </source>
</evidence>
<comment type="similarity">
    <text evidence="1">Belongs to the LysR transcriptional regulatory family.</text>
</comment>
<evidence type="ECO:0000259" key="7">
    <source>
        <dbReference type="PROSITE" id="PS50931"/>
    </source>
</evidence>
<dbReference type="AlphaFoldDB" id="A0A7D6ZEK4"/>
<reference evidence="8 9" key="1">
    <citation type="submission" date="2020-07" db="EMBL/GenBank/DDBJ databases">
        <authorList>
            <person name="Zhuang K."/>
            <person name="Ran Y."/>
        </authorList>
    </citation>
    <scope>NUCLEOTIDE SEQUENCE [LARGE SCALE GENOMIC DNA]</scope>
    <source>
        <strain evidence="8 9">WCH-YHL-001</strain>
    </source>
</reference>
<keyword evidence="5" id="KW-0804">Transcription</keyword>
<dbReference type="EMBL" id="CP059399">
    <property type="protein sequence ID" value="QLY31798.1"/>
    <property type="molecule type" value="Genomic_DNA"/>
</dbReference>
<keyword evidence="2" id="KW-0805">Transcription regulation</keyword>
<keyword evidence="9" id="KW-1185">Reference proteome</keyword>
<dbReference type="PANTHER" id="PTHR30346:SF0">
    <property type="entry name" value="HCA OPERON TRANSCRIPTIONAL ACTIVATOR HCAR"/>
    <property type="match status" value="1"/>
</dbReference>
<dbReference type="InterPro" id="IPR005119">
    <property type="entry name" value="LysR_subst-bd"/>
</dbReference>